<feature type="region of interest" description="Disordered" evidence="1">
    <location>
        <begin position="213"/>
        <end position="249"/>
    </location>
</feature>
<organism evidence="4 5">
    <name type="scientific">Cryptotermes secundus</name>
    <dbReference type="NCBI Taxonomy" id="105785"/>
    <lineage>
        <taxon>Eukaryota</taxon>
        <taxon>Metazoa</taxon>
        <taxon>Ecdysozoa</taxon>
        <taxon>Arthropoda</taxon>
        <taxon>Hexapoda</taxon>
        <taxon>Insecta</taxon>
        <taxon>Pterygota</taxon>
        <taxon>Neoptera</taxon>
        <taxon>Polyneoptera</taxon>
        <taxon>Dictyoptera</taxon>
        <taxon>Blattodea</taxon>
        <taxon>Blattoidea</taxon>
        <taxon>Termitoidae</taxon>
        <taxon>Kalotermitidae</taxon>
        <taxon>Cryptotermitinae</taxon>
        <taxon>Cryptotermes</taxon>
    </lineage>
</organism>
<evidence type="ECO:0000313" key="4">
    <source>
        <dbReference type="EMBL" id="PNF33951.1"/>
    </source>
</evidence>
<name>A0A2J7QZD1_9NEOP</name>
<dbReference type="Proteomes" id="UP000235965">
    <property type="component" value="Unassembled WGS sequence"/>
</dbReference>
<dbReference type="GO" id="GO:0042393">
    <property type="term" value="F:histone binding"/>
    <property type="evidence" value="ECO:0007669"/>
    <property type="project" value="TreeGrafter"/>
</dbReference>
<feature type="compositionally biased region" description="Acidic residues" evidence="1">
    <location>
        <begin position="53"/>
        <end position="65"/>
    </location>
</feature>
<dbReference type="InterPro" id="IPR017072">
    <property type="entry name" value="TF_Spt6"/>
</dbReference>
<dbReference type="AlphaFoldDB" id="A0A2J7QZD1"/>
<feature type="compositionally biased region" description="Basic and acidic residues" evidence="1">
    <location>
        <begin position="42"/>
        <end position="52"/>
    </location>
</feature>
<sequence length="398" mass="47004">MADFLDSEAEESEDEEVEYGKKPVKRIKTMDSEEEEEEDDEEKLREELKDLIDDAPIEESDGEDSDMSRPSKKEKSDDDFDDRLEDEDYDLIEENLGVKVERKRFRRLRRIQDEESEEEQDAKTEGELIATELFDTSDNEEERASEKGHRPEAERFDEEDEEGEYSDSDDFIVDDDGRPIADRRKKRKPIFTDAALQEAQDIFGVDFDYGILETMDEDGYEEEEEEEDEYLDEGEEDVERRPRPKKTARKKATKKSIFEIYEPSELKRGHFTDLDNEIRNTDIPERMQLRDFSVTAVPEGSDELDEESEWIYKQAFCKLTISNQDGHGGADARDRARKGPQTIGKIKKALDFMRNQHFEVPFIAFYRKEYVQPELNINDLWKVYRFDEKVYFFVVFSD</sequence>
<feature type="compositionally biased region" description="Acidic residues" evidence="1">
    <location>
        <begin position="1"/>
        <end position="17"/>
    </location>
</feature>
<dbReference type="Pfam" id="PF14632">
    <property type="entry name" value="SPT6_acidic"/>
    <property type="match status" value="1"/>
</dbReference>
<feature type="compositionally biased region" description="Basic and acidic residues" evidence="1">
    <location>
        <begin position="66"/>
        <end position="76"/>
    </location>
</feature>
<feature type="compositionally biased region" description="Basic and acidic residues" evidence="1">
    <location>
        <begin position="142"/>
        <end position="154"/>
    </location>
</feature>
<feature type="domain" description="Spt6 acidic N-terminal" evidence="2">
    <location>
        <begin position="31"/>
        <end position="114"/>
    </location>
</feature>
<dbReference type="Gene3D" id="1.10.10.650">
    <property type="entry name" value="RuvA domain 2-like"/>
    <property type="match status" value="1"/>
</dbReference>
<dbReference type="SUPFAM" id="SSF158832">
    <property type="entry name" value="Tex N-terminal region-like"/>
    <property type="match status" value="1"/>
</dbReference>
<dbReference type="Pfam" id="PF14641">
    <property type="entry name" value="HTH_44"/>
    <property type="match status" value="1"/>
</dbReference>
<evidence type="ECO:0000259" key="2">
    <source>
        <dbReference type="Pfam" id="PF14632"/>
    </source>
</evidence>
<evidence type="ECO:0008006" key="6">
    <source>
        <dbReference type="Google" id="ProtNLM"/>
    </source>
</evidence>
<dbReference type="GO" id="GO:0031491">
    <property type="term" value="F:nucleosome binding"/>
    <property type="evidence" value="ECO:0007669"/>
    <property type="project" value="TreeGrafter"/>
</dbReference>
<dbReference type="InterPro" id="IPR028083">
    <property type="entry name" value="Spt6_acidic_N_dom"/>
</dbReference>
<gene>
    <name evidence="4" type="ORF">B7P43_G04654</name>
</gene>
<evidence type="ECO:0000313" key="5">
    <source>
        <dbReference type="Proteomes" id="UP000235965"/>
    </source>
</evidence>
<feature type="compositionally biased region" description="Acidic residues" evidence="1">
    <location>
        <begin position="32"/>
        <end position="41"/>
    </location>
</feature>
<protein>
    <recommendedName>
        <fullName evidence="6">Spt6 acidic N-terminal domain-containing protein</fullName>
    </recommendedName>
</protein>
<comment type="caution">
    <text evidence="4">The sequence shown here is derived from an EMBL/GenBank/DDBJ whole genome shotgun (WGS) entry which is preliminary data.</text>
</comment>
<dbReference type="PANTHER" id="PTHR10145">
    <property type="entry name" value="TRANSCRIPTION ELONGATION FACTOR SPT6"/>
    <property type="match status" value="1"/>
</dbReference>
<dbReference type="GO" id="GO:0008023">
    <property type="term" value="C:transcription elongation factor complex"/>
    <property type="evidence" value="ECO:0007669"/>
    <property type="project" value="TreeGrafter"/>
</dbReference>
<evidence type="ECO:0000259" key="3">
    <source>
        <dbReference type="Pfam" id="PF14641"/>
    </source>
</evidence>
<dbReference type="InterPro" id="IPR023319">
    <property type="entry name" value="Tex-like_HTH_dom_sf"/>
</dbReference>
<feature type="compositionally biased region" description="Acidic residues" evidence="1">
    <location>
        <begin position="155"/>
        <end position="174"/>
    </location>
</feature>
<dbReference type="InterPro" id="IPR028088">
    <property type="entry name" value="Spt6_HTH_DNA-bd_dom"/>
</dbReference>
<proteinExistence type="predicted"/>
<keyword evidence="5" id="KW-1185">Reference proteome</keyword>
<feature type="region of interest" description="Disordered" evidence="1">
    <location>
        <begin position="1"/>
        <end position="93"/>
    </location>
</feature>
<dbReference type="EMBL" id="NEVH01009069">
    <property type="protein sequence ID" value="PNF33951.1"/>
    <property type="molecule type" value="Genomic_DNA"/>
</dbReference>
<reference evidence="4 5" key="1">
    <citation type="submission" date="2017-12" db="EMBL/GenBank/DDBJ databases">
        <title>Hemimetabolous genomes reveal molecular basis of termite eusociality.</title>
        <authorList>
            <person name="Harrison M.C."/>
            <person name="Jongepier E."/>
            <person name="Robertson H.M."/>
            <person name="Arning N."/>
            <person name="Bitard-Feildel T."/>
            <person name="Chao H."/>
            <person name="Childers C.P."/>
            <person name="Dinh H."/>
            <person name="Doddapaneni H."/>
            <person name="Dugan S."/>
            <person name="Gowin J."/>
            <person name="Greiner C."/>
            <person name="Han Y."/>
            <person name="Hu H."/>
            <person name="Hughes D.S.T."/>
            <person name="Huylmans A.-K."/>
            <person name="Kemena C."/>
            <person name="Kremer L.P.M."/>
            <person name="Lee S.L."/>
            <person name="Lopez-Ezquerra A."/>
            <person name="Mallet L."/>
            <person name="Monroy-Kuhn J.M."/>
            <person name="Moser A."/>
            <person name="Murali S.C."/>
            <person name="Muzny D.M."/>
            <person name="Otani S."/>
            <person name="Piulachs M.-D."/>
            <person name="Poelchau M."/>
            <person name="Qu J."/>
            <person name="Schaub F."/>
            <person name="Wada-Katsumata A."/>
            <person name="Worley K.C."/>
            <person name="Xie Q."/>
            <person name="Ylla G."/>
            <person name="Poulsen M."/>
            <person name="Gibbs R.A."/>
            <person name="Schal C."/>
            <person name="Richards S."/>
            <person name="Belles X."/>
            <person name="Korb J."/>
            <person name="Bornberg-Bauer E."/>
        </authorList>
    </citation>
    <scope>NUCLEOTIDE SEQUENCE [LARGE SCALE GENOMIC DNA]</scope>
    <source>
        <tissue evidence="4">Whole body</tissue>
    </source>
</reference>
<accession>A0A2J7QZD1</accession>
<feature type="domain" description="Helix-turn-helix DNA-binding" evidence="3">
    <location>
        <begin position="301"/>
        <end position="389"/>
    </location>
</feature>
<feature type="region of interest" description="Disordered" evidence="1">
    <location>
        <begin position="109"/>
        <end position="191"/>
    </location>
</feature>
<evidence type="ECO:0000256" key="1">
    <source>
        <dbReference type="SAM" id="MobiDB-lite"/>
    </source>
</evidence>
<dbReference type="GO" id="GO:0140673">
    <property type="term" value="P:transcription elongation-coupled chromatin remodeling"/>
    <property type="evidence" value="ECO:0007669"/>
    <property type="project" value="InterPro"/>
</dbReference>
<dbReference type="GO" id="GO:0003677">
    <property type="term" value="F:DNA binding"/>
    <property type="evidence" value="ECO:0007669"/>
    <property type="project" value="InterPro"/>
</dbReference>
<dbReference type="OrthoDB" id="343921at2759"/>
<dbReference type="PANTHER" id="PTHR10145:SF6">
    <property type="entry name" value="TRANSCRIPTION ELONGATION FACTOR SPT6"/>
    <property type="match status" value="1"/>
</dbReference>
<dbReference type="GO" id="GO:0034728">
    <property type="term" value="P:nucleosome organization"/>
    <property type="evidence" value="ECO:0007669"/>
    <property type="project" value="TreeGrafter"/>
</dbReference>
<feature type="compositionally biased region" description="Acidic residues" evidence="1">
    <location>
        <begin position="77"/>
        <end position="93"/>
    </location>
</feature>
<feature type="compositionally biased region" description="Acidic residues" evidence="1">
    <location>
        <begin position="214"/>
        <end position="237"/>
    </location>
</feature>